<dbReference type="Proteomes" id="UP000225277">
    <property type="component" value="Unassembled WGS sequence"/>
</dbReference>
<keyword evidence="2" id="KW-1185">Reference proteome</keyword>
<accession>A0A2D3UV03</accession>
<organism evidence="1 2">
    <name type="scientific">Ramularia collo-cygni</name>
    <dbReference type="NCBI Taxonomy" id="112498"/>
    <lineage>
        <taxon>Eukaryota</taxon>
        <taxon>Fungi</taxon>
        <taxon>Dikarya</taxon>
        <taxon>Ascomycota</taxon>
        <taxon>Pezizomycotina</taxon>
        <taxon>Dothideomycetes</taxon>
        <taxon>Dothideomycetidae</taxon>
        <taxon>Mycosphaerellales</taxon>
        <taxon>Mycosphaerellaceae</taxon>
        <taxon>Ramularia</taxon>
    </lineage>
</organism>
<protein>
    <submittedName>
        <fullName evidence="1">Uncharacterized protein</fullName>
    </submittedName>
</protein>
<name>A0A2D3UV03_9PEZI</name>
<sequence length="63" mass="7159">MFVDISNAYHTSLDDVADCIRIVCYEPLFCVLGSLEIKMESKDLYPVVSQDSCWGYLTMAFIV</sequence>
<dbReference type="EMBL" id="FJUY01000001">
    <property type="protein sequence ID" value="CZT14786.1"/>
    <property type="molecule type" value="Genomic_DNA"/>
</dbReference>
<dbReference type="AlphaFoldDB" id="A0A2D3UV03"/>
<evidence type="ECO:0000313" key="2">
    <source>
        <dbReference type="Proteomes" id="UP000225277"/>
    </source>
</evidence>
<gene>
    <name evidence="1" type="ORF">RCC_12246</name>
</gene>
<dbReference type="GeneID" id="35606799"/>
<evidence type="ECO:0000313" key="1">
    <source>
        <dbReference type="EMBL" id="CZT14786.1"/>
    </source>
</evidence>
<dbReference type="RefSeq" id="XP_023621683.1">
    <property type="nucleotide sequence ID" value="XM_023765915.1"/>
</dbReference>
<reference evidence="1 2" key="1">
    <citation type="submission" date="2016-03" db="EMBL/GenBank/DDBJ databases">
        <authorList>
            <person name="Ploux O."/>
        </authorList>
    </citation>
    <scope>NUCLEOTIDE SEQUENCE [LARGE SCALE GENOMIC DNA]</scope>
    <source>
        <strain evidence="1 2">URUG2</strain>
    </source>
</reference>
<proteinExistence type="predicted"/>